<name>A0A427YU23_9TREE</name>
<evidence type="ECO:0000256" key="3">
    <source>
        <dbReference type="ARBA" id="ARBA00022771"/>
    </source>
</evidence>
<dbReference type="InterPro" id="IPR000547">
    <property type="entry name" value="Clathrin_H-chain/VPS_repeat"/>
</dbReference>
<evidence type="ECO:0000259" key="11">
    <source>
        <dbReference type="Pfam" id="PF26148"/>
    </source>
</evidence>
<evidence type="ECO:0000259" key="10">
    <source>
        <dbReference type="Pfam" id="PF05131"/>
    </source>
</evidence>
<keyword evidence="8" id="KW-0175">Coiled coil</keyword>
<comment type="subcellular location">
    <subcellularLocation>
        <location evidence="6">Endomembrane system</location>
        <topology evidence="6">Peripheral membrane protein</topology>
        <orientation evidence="6">Cytoplasmic side</orientation>
    </subcellularLocation>
</comment>
<feature type="compositionally biased region" description="Polar residues" evidence="9">
    <location>
        <begin position="209"/>
        <end position="221"/>
    </location>
</feature>
<feature type="region of interest" description="Disordered" evidence="9">
    <location>
        <begin position="1021"/>
        <end position="1043"/>
    </location>
</feature>
<dbReference type="Pfam" id="PF26148">
    <property type="entry name" value="VPS18_RING_C"/>
    <property type="match status" value="1"/>
</dbReference>
<evidence type="ECO:0000256" key="6">
    <source>
        <dbReference type="ARBA" id="ARBA00029433"/>
    </source>
</evidence>
<dbReference type="STRING" id="1890683.A0A427YU23"/>
<evidence type="ECO:0000313" key="12">
    <source>
        <dbReference type="EMBL" id="RSH94559.1"/>
    </source>
</evidence>
<evidence type="ECO:0000256" key="2">
    <source>
        <dbReference type="ARBA" id="ARBA00022723"/>
    </source>
</evidence>
<dbReference type="GO" id="GO:0048284">
    <property type="term" value="P:organelle fusion"/>
    <property type="evidence" value="ECO:0007669"/>
    <property type="project" value="TreeGrafter"/>
</dbReference>
<dbReference type="AlphaFoldDB" id="A0A427YU23"/>
<dbReference type="GO" id="GO:0007033">
    <property type="term" value="P:vacuole organization"/>
    <property type="evidence" value="ECO:0007669"/>
    <property type="project" value="TreeGrafter"/>
</dbReference>
<comment type="similarity">
    <text evidence="1">Belongs to the VPS18 family.</text>
</comment>
<keyword evidence="4" id="KW-0862">Zinc</keyword>
<keyword evidence="13" id="KW-1185">Reference proteome</keyword>
<dbReference type="GO" id="GO:0006886">
    <property type="term" value="P:intracellular protein transport"/>
    <property type="evidence" value="ECO:0007669"/>
    <property type="project" value="UniProtKB-UniRule"/>
</dbReference>
<dbReference type="PROSITE" id="PS50236">
    <property type="entry name" value="CHCR"/>
    <property type="match status" value="1"/>
</dbReference>
<evidence type="ECO:0000256" key="9">
    <source>
        <dbReference type="SAM" id="MobiDB-lite"/>
    </source>
</evidence>
<feature type="domain" description="Pep3/Vps18 beta-propeller" evidence="10">
    <location>
        <begin position="84"/>
        <end position="499"/>
    </location>
</feature>
<dbReference type="EMBL" id="RSCD01000002">
    <property type="protein sequence ID" value="RSH94559.1"/>
    <property type="molecule type" value="Genomic_DNA"/>
</dbReference>
<feature type="repeat" description="CHCR" evidence="7">
    <location>
        <begin position="722"/>
        <end position="880"/>
    </location>
</feature>
<sequence>MSMLDDFVEHAAGPSAPASTSMGAAYRGSTGISNGGPGRAIDDVEYEGFEVEDGEEEEEEDAGMVQALETGFIPSSRVATSLPPLFSLSLVQYTPPSSLLCLTSANDLLFLGAHPLSVIIIDLNKPDELVTVDLPRPAPEKGSPNPSQTVPVISKLFVDPTARHLIITTSSGDTFYLPLSPGNSAVQSRRPRPLRLRQTITAVGWSPISGASSEAGSTEPSSKGDAITPPSTDVLLGTSSGQILSLPLPPQDDIFKSVSISMTKPLERDLQTVYTVPDGAAITGVAFGFWNQAGGKKGKRAWAVVTTMDRVYEVQGNVSTTVAGGKGGGWAEEVFKPVREGAPKFQELPGDPPESVLRVYLPTAEGQSASSLPSPSALAWLTAPGLYTSPLPSSPSTDILIKPSLLPYPSLDSAGPAFVRSPLKSPGQTAIPISVVITQWHWLLLYSDRIVGVSRETEKVVWDEVLPVVGDEQALGLSADPVSRTFWIYTDRSILEVLVRNEDRDVWRAKLDKNEFGEALRFARKDIVLSRQGDALFGQGRFIQAAQCYAKSSRSFEFVTLRFVDADERDALRIYLSERLDLLDKRDKTQRMMLATWMMEIYLSKCNTLEDIVAAESAMSDVESLTVERSMMEEDMRNFMTTYQNDLEPKVVYELILSHGRTDLYLFYANLNKDHAKVVEYWVTEEEWRKAIDVLNRQDSTELYYRFTSVLMRHAPKEMVDALLRRPALSPRQLIPALLQSPARDQAIRYLNHVIFQQHSTETTIHNLLLTFYASSPDSDDGPLLGFLQTCPDDPTTDRPYYDLDYALRLCKANNRVQPSVHIYSKMGLYESSVDLALEKGDLELARINADAPEDDDMLRKKLWLKIAKYVVQEQKDIKSAMRFIESTDLLKIEDILPFFPDFVVIDDFKTEICNALEDYSARIDELRAEMDEATASAESIKRDIEGLANRFVTVEQGDRCWKCGLPLMTRQFYVFPCQHTFHADCLISMAMEFLPAASLRRILHLQGELVPREKDSARALLSSSFPSSGTGTPRRDKKDKRELATSGNAATDLLLGVTGRNKLLAAGDRLRELIIPDALAQAVSVVGAGVGVGSSKRSRALREGGGAVDEARAAEARKELDELVAGVCPLCEGSVAGIDKPFISEGEDVGDWAV</sequence>
<dbReference type="GO" id="GO:0005768">
    <property type="term" value="C:endosome"/>
    <property type="evidence" value="ECO:0007669"/>
    <property type="project" value="TreeGrafter"/>
</dbReference>
<evidence type="ECO:0000256" key="4">
    <source>
        <dbReference type="ARBA" id="ARBA00022833"/>
    </source>
</evidence>
<feature type="region of interest" description="Disordered" evidence="9">
    <location>
        <begin position="207"/>
        <end position="232"/>
    </location>
</feature>
<organism evidence="12 13">
    <name type="scientific">Saitozyma podzolica</name>
    <dbReference type="NCBI Taxonomy" id="1890683"/>
    <lineage>
        <taxon>Eukaryota</taxon>
        <taxon>Fungi</taxon>
        <taxon>Dikarya</taxon>
        <taxon>Basidiomycota</taxon>
        <taxon>Agaricomycotina</taxon>
        <taxon>Tremellomycetes</taxon>
        <taxon>Tremellales</taxon>
        <taxon>Trimorphomycetaceae</taxon>
        <taxon>Saitozyma</taxon>
    </lineage>
</organism>
<dbReference type="PANTHER" id="PTHR23323:SF26">
    <property type="entry name" value="VACUOLAR PROTEIN SORTING-ASSOCIATED PROTEIN 18 HOMOLOG"/>
    <property type="match status" value="1"/>
</dbReference>
<dbReference type="PANTHER" id="PTHR23323">
    <property type="entry name" value="VACUOLAR PROTEIN SORTING-ASSOCIATED PROTEIN"/>
    <property type="match status" value="1"/>
</dbReference>
<protein>
    <submittedName>
        <fullName evidence="12">Uncharacterized protein</fullName>
    </submittedName>
</protein>
<dbReference type="GO" id="GO:0007032">
    <property type="term" value="P:endosome organization"/>
    <property type="evidence" value="ECO:0007669"/>
    <property type="project" value="TreeGrafter"/>
</dbReference>
<keyword evidence="3" id="KW-0863">Zinc-finger</keyword>
<evidence type="ECO:0000256" key="1">
    <source>
        <dbReference type="ARBA" id="ARBA00010454"/>
    </source>
</evidence>
<feature type="domain" description="Pep3/Vps18 RING C-terminal" evidence="11">
    <location>
        <begin position="955"/>
        <end position="1009"/>
    </location>
</feature>
<dbReference type="InterPro" id="IPR058919">
    <property type="entry name" value="Pep3/Vps18_RING_C"/>
</dbReference>
<feature type="compositionally biased region" description="Basic and acidic residues" evidence="9">
    <location>
        <begin position="1034"/>
        <end position="1043"/>
    </location>
</feature>
<dbReference type="OrthoDB" id="1845386at2759"/>
<feature type="compositionally biased region" description="Low complexity" evidence="9">
    <location>
        <begin position="1021"/>
        <end position="1033"/>
    </location>
</feature>
<dbReference type="InterPro" id="IPR007810">
    <property type="entry name" value="Pep3/Vps18_beta-prop"/>
</dbReference>
<gene>
    <name evidence="12" type="ORF">EHS25_004363</name>
</gene>
<evidence type="ECO:0000256" key="5">
    <source>
        <dbReference type="ARBA" id="ARBA00023136"/>
    </source>
</evidence>
<keyword evidence="2" id="KW-0479">Metal-binding</keyword>
<comment type="caution">
    <text evidence="12">The sequence shown here is derived from an EMBL/GenBank/DDBJ whole genome shotgun (WGS) entry which is preliminary data.</text>
</comment>
<dbReference type="Pfam" id="PF05131">
    <property type="entry name" value="Pep3_Vps18"/>
    <property type="match status" value="1"/>
</dbReference>
<evidence type="ECO:0000256" key="8">
    <source>
        <dbReference type="SAM" id="Coils"/>
    </source>
</evidence>
<reference evidence="12 13" key="1">
    <citation type="submission" date="2018-11" db="EMBL/GenBank/DDBJ databases">
        <title>Genome sequence of Saitozyma podzolica DSM 27192.</title>
        <authorList>
            <person name="Aliyu H."/>
            <person name="Gorte O."/>
            <person name="Ochsenreither K."/>
        </authorList>
    </citation>
    <scope>NUCLEOTIDE SEQUENCE [LARGE SCALE GENOMIC DNA]</scope>
    <source>
        <strain evidence="12 13">DSM 27192</strain>
    </source>
</reference>
<evidence type="ECO:0000256" key="7">
    <source>
        <dbReference type="PROSITE-ProRule" id="PRU01006"/>
    </source>
</evidence>
<dbReference type="CDD" id="cd16462">
    <property type="entry name" value="RING-H2_Pep3p-like"/>
    <property type="match status" value="1"/>
</dbReference>
<proteinExistence type="inferred from homology"/>
<dbReference type="GO" id="GO:0008270">
    <property type="term" value="F:zinc ion binding"/>
    <property type="evidence" value="ECO:0007669"/>
    <property type="project" value="UniProtKB-KW"/>
</dbReference>
<accession>A0A427YU23</accession>
<feature type="coiled-coil region" evidence="8">
    <location>
        <begin position="910"/>
        <end position="951"/>
    </location>
</feature>
<evidence type="ECO:0000313" key="13">
    <source>
        <dbReference type="Proteomes" id="UP000279259"/>
    </source>
</evidence>
<dbReference type="GO" id="GO:0006904">
    <property type="term" value="P:vesicle docking involved in exocytosis"/>
    <property type="evidence" value="ECO:0007669"/>
    <property type="project" value="TreeGrafter"/>
</dbReference>
<dbReference type="Proteomes" id="UP000279259">
    <property type="component" value="Unassembled WGS sequence"/>
</dbReference>
<dbReference type="GO" id="GO:0030897">
    <property type="term" value="C:HOPS complex"/>
    <property type="evidence" value="ECO:0007669"/>
    <property type="project" value="TreeGrafter"/>
</dbReference>
<keyword evidence="5" id="KW-0472">Membrane</keyword>
<dbReference type="GO" id="GO:0030674">
    <property type="term" value="F:protein-macromolecule adaptor activity"/>
    <property type="evidence" value="ECO:0007669"/>
    <property type="project" value="TreeGrafter"/>
</dbReference>